<evidence type="ECO:0000313" key="2">
    <source>
        <dbReference type="EMBL" id="CAC5403003.1"/>
    </source>
</evidence>
<feature type="compositionally biased region" description="Basic residues" evidence="1">
    <location>
        <begin position="28"/>
        <end position="37"/>
    </location>
</feature>
<dbReference type="Proteomes" id="UP000507470">
    <property type="component" value="Unassembled WGS sequence"/>
</dbReference>
<keyword evidence="3" id="KW-1185">Reference proteome</keyword>
<reference evidence="2 3" key="1">
    <citation type="submission" date="2020-06" db="EMBL/GenBank/DDBJ databases">
        <authorList>
            <person name="Li R."/>
            <person name="Bekaert M."/>
        </authorList>
    </citation>
    <scope>NUCLEOTIDE SEQUENCE [LARGE SCALE GENOMIC DNA]</scope>
    <source>
        <strain evidence="3">wild</strain>
    </source>
</reference>
<gene>
    <name evidence="2" type="ORF">MCOR_36920</name>
</gene>
<evidence type="ECO:0000256" key="1">
    <source>
        <dbReference type="SAM" id="MobiDB-lite"/>
    </source>
</evidence>
<dbReference type="InterPro" id="IPR039353">
    <property type="entry name" value="TF_Adf1"/>
</dbReference>
<dbReference type="PANTHER" id="PTHR12243">
    <property type="entry name" value="MADF DOMAIN TRANSCRIPTION FACTOR"/>
    <property type="match status" value="1"/>
</dbReference>
<protein>
    <recommendedName>
        <fullName evidence="4">MADF domain-containing protein</fullName>
    </recommendedName>
</protein>
<dbReference type="AlphaFoldDB" id="A0A6J8D2P9"/>
<dbReference type="EMBL" id="CACVKT020006657">
    <property type="protein sequence ID" value="CAC5403003.1"/>
    <property type="molecule type" value="Genomic_DNA"/>
</dbReference>
<dbReference type="OrthoDB" id="6162629at2759"/>
<accession>A0A6J8D2P9</accession>
<name>A0A6J8D2P9_MYTCO</name>
<proteinExistence type="predicted"/>
<feature type="region of interest" description="Disordered" evidence="1">
    <location>
        <begin position="1"/>
        <end position="57"/>
    </location>
</feature>
<dbReference type="PANTHER" id="PTHR12243:SF67">
    <property type="entry name" value="COREPRESSOR OF PANGOLIN, ISOFORM A-RELATED"/>
    <property type="match status" value="1"/>
</dbReference>
<sequence>MPRKGKKVNPPAVSIEYDTTISPTATPKRIRKTKTISKKPAPSTPTTPAYTRHQEHEQPCSLEKEIVSKPRKSVCRTHTHEEEENLVAWLRENTFLYDKSSANFKLKEKNRTWAAKEKELGVKAGDLSSIWYPNMRTQFSKLVKLSSKSGSGVAEHTTRQQWLMDSFSLLRPYLVQLRNQRGSKFAEKELTSEDTDDIDALLTCQYPQPQLHLELIQKQLGLSHHWRPS</sequence>
<feature type="compositionally biased region" description="Low complexity" evidence="1">
    <location>
        <begin position="38"/>
        <end position="49"/>
    </location>
</feature>
<evidence type="ECO:0000313" key="3">
    <source>
        <dbReference type="Proteomes" id="UP000507470"/>
    </source>
</evidence>
<organism evidence="2 3">
    <name type="scientific">Mytilus coruscus</name>
    <name type="common">Sea mussel</name>
    <dbReference type="NCBI Taxonomy" id="42192"/>
    <lineage>
        <taxon>Eukaryota</taxon>
        <taxon>Metazoa</taxon>
        <taxon>Spiralia</taxon>
        <taxon>Lophotrochozoa</taxon>
        <taxon>Mollusca</taxon>
        <taxon>Bivalvia</taxon>
        <taxon>Autobranchia</taxon>
        <taxon>Pteriomorphia</taxon>
        <taxon>Mytilida</taxon>
        <taxon>Mytiloidea</taxon>
        <taxon>Mytilidae</taxon>
        <taxon>Mytilinae</taxon>
        <taxon>Mytilus</taxon>
    </lineage>
</organism>
<evidence type="ECO:0008006" key="4">
    <source>
        <dbReference type="Google" id="ProtNLM"/>
    </source>
</evidence>